<dbReference type="Gramene" id="KCW83428">
    <property type="protein sequence ID" value="KCW83428"/>
    <property type="gene ID" value="EUGRSUZ_B00351"/>
</dbReference>
<feature type="transmembrane region" description="Helical" evidence="6">
    <location>
        <begin position="102"/>
        <end position="124"/>
    </location>
</feature>
<dbReference type="PANTHER" id="PTHR31218">
    <property type="entry name" value="WAT1-RELATED PROTEIN"/>
    <property type="match status" value="1"/>
</dbReference>
<dbReference type="eggNOG" id="ENOG502RP6W">
    <property type="taxonomic scope" value="Eukaryota"/>
</dbReference>
<evidence type="ECO:0000259" key="8">
    <source>
        <dbReference type="Pfam" id="PF00892"/>
    </source>
</evidence>
<proteinExistence type="inferred from homology"/>
<dbReference type="GO" id="GO:0022857">
    <property type="term" value="F:transmembrane transporter activity"/>
    <property type="evidence" value="ECO:0007669"/>
    <property type="project" value="InterPro"/>
</dbReference>
<feature type="transmembrane region" description="Helical" evidence="6">
    <location>
        <begin position="312"/>
        <end position="331"/>
    </location>
</feature>
<dbReference type="GO" id="GO:0005886">
    <property type="term" value="C:plasma membrane"/>
    <property type="evidence" value="ECO:0000318"/>
    <property type="project" value="GO_Central"/>
</dbReference>
<dbReference type="EMBL" id="KK198754">
    <property type="protein sequence ID" value="KCW83428.1"/>
    <property type="molecule type" value="Genomic_DNA"/>
</dbReference>
<evidence type="ECO:0000256" key="7">
    <source>
        <dbReference type="SAM" id="MobiDB-lite"/>
    </source>
</evidence>
<feature type="transmembrane region" description="Helical" evidence="6">
    <location>
        <begin position="286"/>
        <end position="306"/>
    </location>
</feature>
<feature type="compositionally biased region" description="Polar residues" evidence="7">
    <location>
        <begin position="341"/>
        <end position="354"/>
    </location>
</feature>
<dbReference type="KEGG" id="egr:104418429"/>
<evidence type="ECO:0000256" key="3">
    <source>
        <dbReference type="ARBA" id="ARBA00022692"/>
    </source>
</evidence>
<evidence type="ECO:0000256" key="6">
    <source>
        <dbReference type="RuleBase" id="RU363077"/>
    </source>
</evidence>
<dbReference type="Gramene" id="KCW83427">
    <property type="protein sequence ID" value="KCW83427"/>
    <property type="gene ID" value="EUGRSUZ_B00351"/>
</dbReference>
<feature type="domain" description="EamA" evidence="8">
    <location>
        <begin position="27"/>
        <end position="152"/>
    </location>
</feature>
<evidence type="ECO:0000256" key="4">
    <source>
        <dbReference type="ARBA" id="ARBA00022989"/>
    </source>
</evidence>
<protein>
    <recommendedName>
        <fullName evidence="6">WAT1-related protein</fullName>
    </recommendedName>
</protein>
<keyword evidence="4 6" id="KW-1133">Transmembrane helix</keyword>
<evidence type="ECO:0000256" key="2">
    <source>
        <dbReference type="ARBA" id="ARBA00007635"/>
    </source>
</evidence>
<dbReference type="EMBL" id="KK198754">
    <property type="protein sequence ID" value="KCW83427.1"/>
    <property type="molecule type" value="Genomic_DNA"/>
</dbReference>
<feature type="transmembrane region" description="Helical" evidence="6">
    <location>
        <begin position="7"/>
        <end position="29"/>
    </location>
</feature>
<keyword evidence="3 6" id="KW-0812">Transmembrane</keyword>
<feature type="domain" description="EamA" evidence="8">
    <location>
        <begin position="192"/>
        <end position="329"/>
    </location>
</feature>
<accession>A0A059CYA9</accession>
<dbReference type="InterPro" id="IPR030184">
    <property type="entry name" value="WAT1-related"/>
</dbReference>
<feature type="transmembrane region" description="Helical" evidence="6">
    <location>
        <begin position="189"/>
        <end position="209"/>
    </location>
</feature>
<feature type="transmembrane region" description="Helical" evidence="6">
    <location>
        <begin position="221"/>
        <end position="242"/>
    </location>
</feature>
<reference evidence="9" key="1">
    <citation type="submission" date="2013-07" db="EMBL/GenBank/DDBJ databases">
        <title>The genome of Eucalyptus grandis.</title>
        <authorList>
            <person name="Schmutz J."/>
            <person name="Hayes R."/>
            <person name="Myburg A."/>
            <person name="Tuskan G."/>
            <person name="Grattapaglia D."/>
            <person name="Rokhsar D.S."/>
        </authorList>
    </citation>
    <scope>NUCLEOTIDE SEQUENCE</scope>
    <source>
        <tissue evidence="9">Leaf extractions</tissue>
    </source>
</reference>
<evidence type="ECO:0000313" key="9">
    <source>
        <dbReference type="EMBL" id="KCW83428.1"/>
    </source>
</evidence>
<dbReference type="InterPro" id="IPR000620">
    <property type="entry name" value="EamA_dom"/>
</dbReference>
<dbReference type="InterPro" id="IPR037185">
    <property type="entry name" value="EmrE-like"/>
</dbReference>
<evidence type="ECO:0000256" key="1">
    <source>
        <dbReference type="ARBA" id="ARBA00004141"/>
    </source>
</evidence>
<dbReference type="SUPFAM" id="SSF103481">
    <property type="entry name" value="Multidrug resistance efflux transporter EmrE"/>
    <property type="match status" value="2"/>
</dbReference>
<dbReference type="OMA" id="SVLTWCI"/>
<sequence length="364" mass="38774">MEARPWLLRSLPVAAMVAIECLDVGLTTLSKAAMSRGMSRFVFLVYSNALASLLLLPVSFIQREKRPPLTFSVLCKFFFLALVGITTMQNCVFAGVSYSSPTLASAMGNLVPAFTFLLAVSFRIEKLNLRSSRSQIKILGTMVSICGALIVTLYKGPVIGGGISAIPYPDESLPTTQPSKALLAGVPNWVIGGMFLAAASLSLATWNTAQAAVLKSYPSEVTLVSFCCFFGTLQSAVVALIAERDLKAWKLGLSIEVIAVIYTAIVGNVVTFCVCSWCIHKKGPTFVAMFKPLSIGIAAIMGAIFLGDALHVGSVVGAVVIVAGFYGVIWAMSQEEEDGRNCTSGELQSPSQKTPLLESHVNIN</sequence>
<dbReference type="Pfam" id="PF00892">
    <property type="entry name" value="EamA"/>
    <property type="match status" value="2"/>
</dbReference>
<organism evidence="9">
    <name type="scientific">Eucalyptus grandis</name>
    <name type="common">Flooded gum</name>
    <dbReference type="NCBI Taxonomy" id="71139"/>
    <lineage>
        <taxon>Eukaryota</taxon>
        <taxon>Viridiplantae</taxon>
        <taxon>Streptophyta</taxon>
        <taxon>Embryophyta</taxon>
        <taxon>Tracheophyta</taxon>
        <taxon>Spermatophyta</taxon>
        <taxon>Magnoliopsida</taxon>
        <taxon>eudicotyledons</taxon>
        <taxon>Gunneridae</taxon>
        <taxon>Pentapetalae</taxon>
        <taxon>rosids</taxon>
        <taxon>malvids</taxon>
        <taxon>Myrtales</taxon>
        <taxon>Myrtaceae</taxon>
        <taxon>Myrtoideae</taxon>
        <taxon>Eucalypteae</taxon>
        <taxon>Eucalyptus</taxon>
    </lineage>
</organism>
<feature type="transmembrane region" description="Helical" evidence="6">
    <location>
        <begin position="257"/>
        <end position="279"/>
    </location>
</feature>
<gene>
    <name evidence="9" type="ORF">EUGRSUZ_B00351</name>
</gene>
<comment type="subcellular location">
    <subcellularLocation>
        <location evidence="1 6">Membrane</location>
        <topology evidence="1 6">Multi-pass membrane protein</topology>
    </subcellularLocation>
</comment>
<name>A0A059CYA9_EUCGR</name>
<feature type="region of interest" description="Disordered" evidence="7">
    <location>
        <begin position="340"/>
        <end position="364"/>
    </location>
</feature>
<dbReference type="AlphaFoldDB" id="A0A059CYA9"/>
<evidence type="ECO:0000256" key="5">
    <source>
        <dbReference type="ARBA" id="ARBA00023136"/>
    </source>
</evidence>
<comment type="similarity">
    <text evidence="2 6">Belongs to the drug/metabolite transporter (DMT) superfamily. Plant drug/metabolite exporter (P-DME) (TC 2.A.7.4) family.</text>
</comment>
<keyword evidence="5 6" id="KW-0472">Membrane</keyword>
<feature type="transmembrane region" description="Helical" evidence="6">
    <location>
        <begin position="41"/>
        <end position="61"/>
    </location>
</feature>
<dbReference type="OrthoDB" id="1728340at2759"/>
<feature type="transmembrane region" description="Helical" evidence="6">
    <location>
        <begin position="73"/>
        <end position="96"/>
    </location>
</feature>